<dbReference type="Proteomes" id="UP000807306">
    <property type="component" value="Unassembled WGS sequence"/>
</dbReference>
<evidence type="ECO:0000259" key="2">
    <source>
        <dbReference type="PROSITE" id="PS51471"/>
    </source>
</evidence>
<reference evidence="3" key="1">
    <citation type="submission" date="2020-11" db="EMBL/GenBank/DDBJ databases">
        <authorList>
            <consortium name="DOE Joint Genome Institute"/>
            <person name="Ahrendt S."/>
            <person name="Riley R."/>
            <person name="Andreopoulos W."/>
            <person name="Labutti K."/>
            <person name="Pangilinan J."/>
            <person name="Ruiz-Duenas F.J."/>
            <person name="Barrasa J.M."/>
            <person name="Sanchez-Garcia M."/>
            <person name="Camarero S."/>
            <person name="Miyauchi S."/>
            <person name="Serrano A."/>
            <person name="Linde D."/>
            <person name="Babiker R."/>
            <person name="Drula E."/>
            <person name="Ayuso-Fernandez I."/>
            <person name="Pacheco R."/>
            <person name="Padilla G."/>
            <person name="Ferreira P."/>
            <person name="Barriuso J."/>
            <person name="Kellner H."/>
            <person name="Castanera R."/>
            <person name="Alfaro M."/>
            <person name="Ramirez L."/>
            <person name="Pisabarro A.G."/>
            <person name="Kuo A."/>
            <person name="Tritt A."/>
            <person name="Lipzen A."/>
            <person name="He G."/>
            <person name="Yan M."/>
            <person name="Ng V."/>
            <person name="Cullen D."/>
            <person name="Martin F."/>
            <person name="Rosso M.-N."/>
            <person name="Henrissat B."/>
            <person name="Hibbett D."/>
            <person name="Martinez A.T."/>
            <person name="Grigoriev I.V."/>
        </authorList>
    </citation>
    <scope>NUCLEOTIDE SEQUENCE</scope>
    <source>
        <strain evidence="3">CBS 506.95</strain>
    </source>
</reference>
<dbReference type="PROSITE" id="PS51471">
    <property type="entry name" value="FE2OG_OXY"/>
    <property type="match status" value="1"/>
</dbReference>
<proteinExistence type="predicted"/>
<dbReference type="Gene3D" id="2.60.120.620">
    <property type="entry name" value="q2cbj1_9rhob like domain"/>
    <property type="match status" value="1"/>
</dbReference>
<feature type="region of interest" description="Disordered" evidence="1">
    <location>
        <begin position="447"/>
        <end position="467"/>
    </location>
</feature>
<dbReference type="OrthoDB" id="124582at2759"/>
<feature type="compositionally biased region" description="Acidic residues" evidence="1">
    <location>
        <begin position="447"/>
        <end position="465"/>
    </location>
</feature>
<evidence type="ECO:0000313" key="4">
    <source>
        <dbReference type="Proteomes" id="UP000807306"/>
    </source>
</evidence>
<dbReference type="InterPro" id="IPR005123">
    <property type="entry name" value="Oxoglu/Fe-dep_dioxygenase_dom"/>
</dbReference>
<organism evidence="3 4">
    <name type="scientific">Crepidotus variabilis</name>
    <dbReference type="NCBI Taxonomy" id="179855"/>
    <lineage>
        <taxon>Eukaryota</taxon>
        <taxon>Fungi</taxon>
        <taxon>Dikarya</taxon>
        <taxon>Basidiomycota</taxon>
        <taxon>Agaricomycotina</taxon>
        <taxon>Agaricomycetes</taxon>
        <taxon>Agaricomycetidae</taxon>
        <taxon>Agaricales</taxon>
        <taxon>Agaricineae</taxon>
        <taxon>Crepidotaceae</taxon>
        <taxon>Crepidotus</taxon>
    </lineage>
</organism>
<dbReference type="InterPro" id="IPR044862">
    <property type="entry name" value="Pro_4_hyd_alph_FE2OG_OXY"/>
</dbReference>
<feature type="domain" description="Fe2OG dioxygenase" evidence="2">
    <location>
        <begin position="191"/>
        <end position="290"/>
    </location>
</feature>
<gene>
    <name evidence="3" type="ORF">CPB83DRAFT_909165</name>
</gene>
<accession>A0A9P6EAC9</accession>
<sequence>MDPLARATLLKLVTGKAFPSQLPATVNSTSGGSQIATVTSKTIETQTNAVNNINTETSQGGPNDDASTDALEDDELRVQFGTVLDAADLAFSGNFYHASILTQAPNPCLQISGLGLVGLPLSERDAETVISCATLAPFGKGERTVVDKDVRDTWEIEPAKITFANSEWETYINGHVCQEACRSLGVEYGNSPPRMEFYKLLLYEQGSHFLPHQDTQKARGMFATVIIILPSMYTGGEVHVSHANSTKVLDFAPNSLLSTALLAWYTDVKHEVKPVTSGYRLALSYNLIHVAPPGVPKPTLPAEDDTAARLRQVLTKWREGDFAVLPETPFLAYILDHEYSETNLKGGADSLKGADAYKVRLLREIADDLDFQVGLGRLELCVSGPAEDEGYDYYSRRRHNYYDDGDMYGGTHSMMEETSRTTSISGLVDLQGNSWLASHQSIELSDENLVQDEPFEDEAPDDTDYEGYQGNYAGDVSEWYRRSVLVVAHKDDLDAICFVAGGLTYAFQKLKTLGIEQEDVPVTEELRQWITRVLSKVNQMSASQALQIINLAIRWKDVQTFETIIKAPSCNLNVCGSDMLLKAWKAFSFEVVRPSFDTLLARSISLADKFKLIFATVRPNMPPEEREIVLTWSNKACAKMLSSFSNPDPAAVPTIMAIIRTVGLGNVRKLMIPDIFKQTNTYTFLIAFVKALREGRQGILDGLSRTAHPPISVSTPQDQASSNTVNSTSVGTLNISNGTNAVDDLITECLSKASTQWSQAASAYSAYNGYSYISSYQNLFVPQTQKIDRIIEILEQALVSNNTDACKALFVDILKTGTSAEQFAQTHTPLIPRLKALLSGHNRELSSPFLDFFQILIATYFRDVLGSKGQPSTARLRKIGCGCPECNKLDVFIMNPRSTTETFRYVQKIRNHLETRLATAPDLCTYDTIRYGSPHRLEVKKLPAVIQASMWEPRQKEAVAFLFSIGNDDVIKKIMGGRYPDVAAALSGVAPFGSTLPAPGLRTTSNPVSVAGVHPQNAVVGQKRKGFQ</sequence>
<dbReference type="EMBL" id="MU157884">
    <property type="protein sequence ID" value="KAF9525405.1"/>
    <property type="molecule type" value="Genomic_DNA"/>
</dbReference>
<dbReference type="PANTHER" id="PTHR33099:SF7">
    <property type="entry name" value="MYND-TYPE DOMAIN-CONTAINING PROTEIN"/>
    <property type="match status" value="1"/>
</dbReference>
<dbReference type="PANTHER" id="PTHR33099">
    <property type="entry name" value="FE2OG DIOXYGENASE DOMAIN-CONTAINING PROTEIN"/>
    <property type="match status" value="1"/>
</dbReference>
<dbReference type="AlphaFoldDB" id="A0A9P6EAC9"/>
<evidence type="ECO:0000313" key="3">
    <source>
        <dbReference type="EMBL" id="KAF9525405.1"/>
    </source>
</evidence>
<evidence type="ECO:0000256" key="1">
    <source>
        <dbReference type="SAM" id="MobiDB-lite"/>
    </source>
</evidence>
<protein>
    <recommendedName>
        <fullName evidence="2">Fe2OG dioxygenase domain-containing protein</fullName>
    </recommendedName>
</protein>
<comment type="caution">
    <text evidence="3">The sequence shown here is derived from an EMBL/GenBank/DDBJ whole genome shotgun (WGS) entry which is preliminary data.</text>
</comment>
<keyword evidence="4" id="KW-1185">Reference proteome</keyword>
<dbReference type="Pfam" id="PF13640">
    <property type="entry name" value="2OG-FeII_Oxy_3"/>
    <property type="match status" value="1"/>
</dbReference>
<name>A0A9P6EAC9_9AGAR</name>